<dbReference type="Gene3D" id="3.50.50.60">
    <property type="entry name" value="FAD/NAD(P)-binding domain"/>
    <property type="match status" value="2"/>
</dbReference>
<dbReference type="eggNOG" id="COG0492">
    <property type="taxonomic scope" value="Bacteria"/>
</dbReference>
<accession>C1A6Y4</accession>
<dbReference type="InterPro" id="IPR036188">
    <property type="entry name" value="FAD/NAD-bd_sf"/>
</dbReference>
<keyword evidence="5" id="KW-1185">Reference proteome</keyword>
<dbReference type="InterPro" id="IPR050097">
    <property type="entry name" value="Ferredoxin-NADP_redctase_2"/>
</dbReference>
<organism evidence="4 5">
    <name type="scientific">Gemmatimonas aurantiaca (strain DSM 14586 / JCM 11422 / NBRC 100505 / T-27)</name>
    <dbReference type="NCBI Taxonomy" id="379066"/>
    <lineage>
        <taxon>Bacteria</taxon>
        <taxon>Pseudomonadati</taxon>
        <taxon>Gemmatimonadota</taxon>
        <taxon>Gemmatimonadia</taxon>
        <taxon>Gemmatimonadales</taxon>
        <taxon>Gemmatimonadaceae</taxon>
        <taxon>Gemmatimonas</taxon>
    </lineage>
</organism>
<dbReference type="PANTHER" id="PTHR48105">
    <property type="entry name" value="THIOREDOXIN REDUCTASE 1-RELATED-RELATED"/>
    <property type="match status" value="1"/>
</dbReference>
<dbReference type="PRINTS" id="PR00469">
    <property type="entry name" value="PNDRDTASEII"/>
</dbReference>
<proteinExistence type="predicted"/>
<dbReference type="STRING" id="379066.GAU_0952"/>
<dbReference type="GO" id="GO:0016491">
    <property type="term" value="F:oxidoreductase activity"/>
    <property type="evidence" value="ECO:0007669"/>
    <property type="project" value="UniProtKB-KW"/>
</dbReference>
<feature type="domain" description="FAD/NAD(P)-binding" evidence="3">
    <location>
        <begin position="8"/>
        <end position="288"/>
    </location>
</feature>
<evidence type="ECO:0000313" key="4">
    <source>
        <dbReference type="EMBL" id="BAH37994.1"/>
    </source>
</evidence>
<evidence type="ECO:0000313" key="5">
    <source>
        <dbReference type="Proteomes" id="UP000002209"/>
    </source>
</evidence>
<dbReference type="EMBL" id="AP009153">
    <property type="protein sequence ID" value="BAH37994.1"/>
    <property type="molecule type" value="Genomic_DNA"/>
</dbReference>
<dbReference type="Pfam" id="PF07992">
    <property type="entry name" value="Pyr_redox_2"/>
    <property type="match status" value="1"/>
</dbReference>
<dbReference type="SUPFAM" id="SSF51905">
    <property type="entry name" value="FAD/NAD(P)-binding domain"/>
    <property type="match status" value="1"/>
</dbReference>
<evidence type="ECO:0000259" key="3">
    <source>
        <dbReference type="Pfam" id="PF07992"/>
    </source>
</evidence>
<dbReference type="AlphaFoldDB" id="C1A6Y4"/>
<dbReference type="InterPro" id="IPR023753">
    <property type="entry name" value="FAD/NAD-binding_dom"/>
</dbReference>
<evidence type="ECO:0000256" key="1">
    <source>
        <dbReference type="ARBA" id="ARBA00022630"/>
    </source>
</evidence>
<protein>
    <submittedName>
        <fullName evidence="4">Putative oxidoreductase</fullName>
    </submittedName>
</protein>
<name>C1A6Y4_GEMAT</name>
<dbReference type="Proteomes" id="UP000002209">
    <property type="component" value="Chromosome"/>
</dbReference>
<reference evidence="5" key="1">
    <citation type="submission" date="2006-03" db="EMBL/GenBank/DDBJ databases">
        <title>Complete genome sequence of Gemmatimonas aurantiaca T-27 that represents a novel phylum Gemmatimonadetes.</title>
        <authorList>
            <person name="Takasaki K."/>
            <person name="Ichikawa N."/>
            <person name="Miura H."/>
            <person name="Matsushita S."/>
            <person name="Watanabe Y."/>
            <person name="Oguchi A."/>
            <person name="Ankai A."/>
            <person name="Yashiro I."/>
            <person name="Takahashi M."/>
            <person name="Terui Y."/>
            <person name="Fukui S."/>
            <person name="Yokoyama H."/>
            <person name="Tanikawa S."/>
            <person name="Hanada S."/>
            <person name="Kamagata Y."/>
            <person name="Fujita N."/>
        </authorList>
    </citation>
    <scope>NUCLEOTIDE SEQUENCE [LARGE SCALE GENOMIC DNA]</scope>
    <source>
        <strain evidence="5">T-27 / DSM 14586 / JCM 11422 / NBRC 100505</strain>
    </source>
</reference>
<sequence>MMHNTTSHDVLVIGGAFAGMAAATYLARARRSVCVLDTGKPRNRFAEASHGFLGQDGRAPQEILDTARAQLLGYWNVQVVQQEAVTARRADEGFVVTLASGEEHEARKVILAFGLRDTLQNIPGLEERWGRSVLHCPYCHGIEFSERALGVLYRTPMSVHQALLIAEWGPTTLYLHGEELAAEDAEKLAVRGVQVEPARIAQLVGNGHTLHAAQFADGRERTLEALYVAPRSCLSSPIAQQLGAAIDDGPMGEMIRTDTNRMTTVDGLYAAGDIARAPHSVSWAVADGVTAGTSVHRALVFG</sequence>
<keyword evidence="2" id="KW-0560">Oxidoreductase</keyword>
<evidence type="ECO:0000256" key="2">
    <source>
        <dbReference type="ARBA" id="ARBA00023002"/>
    </source>
</evidence>
<keyword evidence="1" id="KW-0285">Flavoprotein</keyword>
<dbReference type="HOGENOM" id="CLU_031864_5_0_0"/>
<dbReference type="KEGG" id="gau:GAU_0952"/>
<gene>
    <name evidence="4" type="ordered locus">GAU_0952</name>
</gene>
<dbReference type="RefSeq" id="WP_012682441.1">
    <property type="nucleotide sequence ID" value="NC_012489.1"/>
</dbReference>
<dbReference type="PRINTS" id="PR00368">
    <property type="entry name" value="FADPNR"/>
</dbReference>